<dbReference type="RefSeq" id="WP_111456540.1">
    <property type="nucleotide sequence ID" value="NZ_QFYP01000001.1"/>
</dbReference>
<dbReference type="NCBIfam" id="TIGR00975">
    <property type="entry name" value="3a0107s03"/>
    <property type="match status" value="1"/>
</dbReference>
<dbReference type="InterPro" id="IPR005673">
    <property type="entry name" value="ABC_phos-bd_PstS"/>
</dbReference>
<evidence type="ECO:0000313" key="10">
    <source>
        <dbReference type="EMBL" id="RAK59247.1"/>
    </source>
</evidence>
<dbReference type="AlphaFoldDB" id="A0A328AXB3"/>
<evidence type="ECO:0000256" key="1">
    <source>
        <dbReference type="ARBA" id="ARBA00002841"/>
    </source>
</evidence>
<dbReference type="NCBIfam" id="NF008171">
    <property type="entry name" value="PRK10918.1"/>
    <property type="match status" value="1"/>
</dbReference>
<evidence type="ECO:0000256" key="2">
    <source>
        <dbReference type="ARBA" id="ARBA00008725"/>
    </source>
</evidence>
<dbReference type="OrthoDB" id="9801510at2"/>
<dbReference type="Proteomes" id="UP000249842">
    <property type="component" value="Unassembled WGS sequence"/>
</dbReference>
<dbReference type="PIRSF" id="PIRSF002756">
    <property type="entry name" value="PstS"/>
    <property type="match status" value="1"/>
</dbReference>
<evidence type="ECO:0000256" key="3">
    <source>
        <dbReference type="ARBA" id="ARBA00011529"/>
    </source>
</evidence>
<comment type="similarity">
    <text evidence="2 7">Belongs to the PstS family.</text>
</comment>
<comment type="subunit">
    <text evidence="3 7">The complex is composed of two ATP-binding proteins (PstB), two transmembrane proteins (PstC and PstA) and a solute-binding protein (PstS).</text>
</comment>
<evidence type="ECO:0000256" key="6">
    <source>
        <dbReference type="ARBA" id="ARBA00022592"/>
    </source>
</evidence>
<proteinExistence type="inferred from homology"/>
<dbReference type="CDD" id="cd13565">
    <property type="entry name" value="PBP2_PstS"/>
    <property type="match status" value="1"/>
</dbReference>
<comment type="function">
    <text evidence="1 7">Part of the ABC transporter complex PstSACB involved in phosphate import.</text>
</comment>
<accession>A0A328AXB3</accession>
<evidence type="ECO:0000256" key="7">
    <source>
        <dbReference type="PIRNR" id="PIRNR002756"/>
    </source>
</evidence>
<feature type="chain" id="PRO_5016396697" description="Phosphate-binding protein PstS" evidence="8">
    <location>
        <begin position="24"/>
        <end position="345"/>
    </location>
</feature>
<dbReference type="EMBL" id="QFYP01000001">
    <property type="protein sequence ID" value="RAK59247.1"/>
    <property type="molecule type" value="Genomic_DNA"/>
</dbReference>
<dbReference type="InterPro" id="IPR050962">
    <property type="entry name" value="Phosphate-bind_PstS"/>
</dbReference>
<keyword evidence="11" id="KW-1185">Reference proteome</keyword>
<name>A0A328AXB3_9CAUL</name>
<dbReference type="GO" id="GO:0042301">
    <property type="term" value="F:phosphate ion binding"/>
    <property type="evidence" value="ECO:0007669"/>
    <property type="project" value="InterPro"/>
</dbReference>
<sequence>MLKKLGAALGAALIVGAATMAQAATISGAGATFPAPVYAKWAETYKAQTGNSLNYQAIGSGGGIKQITAGTVDFGATDKPLKPDDLAAGGLAMFPTVVGGVVPVMNLPGLRPGQVKLTGAQLADIYRGVIKKWNDPLLVKTNAGVALPNLPITVVHRSDGSGTTFLFTTYLSMKAAHWASEVGANDSVAWPTGLGGKGNDGVAAFVKQTPGAIGYVEYAYAKQNNLTYALMQNKGGKFVSPTAENFAAAAAGAKWSAAPGFYLLLLDQPGANAWPITGATFILVHTKQDKPTDGREVLAFFDWAYKNGDAAAVSLDYVPLPAAVKDLIRKSWSKVVGPDGKPVYR</sequence>
<dbReference type="PANTHER" id="PTHR42996">
    <property type="entry name" value="PHOSPHATE-BINDING PROTEIN PSTS"/>
    <property type="match status" value="1"/>
</dbReference>
<comment type="caution">
    <text evidence="10">The sequence shown here is derived from an EMBL/GenBank/DDBJ whole genome shotgun (WGS) entry which is preliminary data.</text>
</comment>
<organism evidence="10 11">
    <name type="scientific">Phenylobacterium hankyongense</name>
    <dbReference type="NCBI Taxonomy" id="1813876"/>
    <lineage>
        <taxon>Bacteria</taxon>
        <taxon>Pseudomonadati</taxon>
        <taxon>Pseudomonadota</taxon>
        <taxon>Alphaproteobacteria</taxon>
        <taxon>Caulobacterales</taxon>
        <taxon>Caulobacteraceae</taxon>
        <taxon>Phenylobacterium</taxon>
    </lineage>
</organism>
<protein>
    <recommendedName>
        <fullName evidence="4 7">Phosphate-binding protein PstS</fullName>
    </recommendedName>
</protein>
<dbReference type="GO" id="GO:0043190">
    <property type="term" value="C:ATP-binding cassette (ABC) transporter complex"/>
    <property type="evidence" value="ECO:0007669"/>
    <property type="project" value="InterPro"/>
</dbReference>
<gene>
    <name evidence="10" type="ORF">DJ021_05240</name>
</gene>
<dbReference type="GO" id="GO:0035435">
    <property type="term" value="P:phosphate ion transmembrane transport"/>
    <property type="evidence" value="ECO:0007669"/>
    <property type="project" value="InterPro"/>
</dbReference>
<keyword evidence="8" id="KW-0732">Signal</keyword>
<dbReference type="PANTHER" id="PTHR42996:SF1">
    <property type="entry name" value="PHOSPHATE-BINDING PROTEIN PSTS"/>
    <property type="match status" value="1"/>
</dbReference>
<dbReference type="Gene3D" id="3.40.190.10">
    <property type="entry name" value="Periplasmic binding protein-like II"/>
    <property type="match status" value="2"/>
</dbReference>
<dbReference type="InterPro" id="IPR024370">
    <property type="entry name" value="PBP_domain"/>
</dbReference>
<evidence type="ECO:0000256" key="4">
    <source>
        <dbReference type="ARBA" id="ARBA00021889"/>
    </source>
</evidence>
<evidence type="ECO:0000256" key="8">
    <source>
        <dbReference type="SAM" id="SignalP"/>
    </source>
</evidence>
<keyword evidence="5 7" id="KW-0813">Transport</keyword>
<dbReference type="SUPFAM" id="SSF53850">
    <property type="entry name" value="Periplasmic binding protein-like II"/>
    <property type="match status" value="1"/>
</dbReference>
<evidence type="ECO:0000313" key="11">
    <source>
        <dbReference type="Proteomes" id="UP000249842"/>
    </source>
</evidence>
<keyword evidence="6 7" id="KW-0592">Phosphate transport</keyword>
<feature type="domain" description="PBP" evidence="9">
    <location>
        <begin position="19"/>
        <end position="305"/>
    </location>
</feature>
<feature type="signal peptide" evidence="8">
    <location>
        <begin position="1"/>
        <end position="23"/>
    </location>
</feature>
<dbReference type="Pfam" id="PF12849">
    <property type="entry name" value="PBP_like_2"/>
    <property type="match status" value="1"/>
</dbReference>
<evidence type="ECO:0000256" key="5">
    <source>
        <dbReference type="ARBA" id="ARBA00022448"/>
    </source>
</evidence>
<reference evidence="11" key="1">
    <citation type="submission" date="2018-05" db="EMBL/GenBank/DDBJ databases">
        <authorList>
            <person name="Li X."/>
        </authorList>
    </citation>
    <scope>NUCLEOTIDE SEQUENCE [LARGE SCALE GENOMIC DNA]</scope>
    <source>
        <strain evidence="11">HKS-05</strain>
    </source>
</reference>
<evidence type="ECO:0000259" key="9">
    <source>
        <dbReference type="Pfam" id="PF12849"/>
    </source>
</evidence>